<dbReference type="Gene3D" id="3.30.70.270">
    <property type="match status" value="1"/>
</dbReference>
<evidence type="ECO:0000313" key="2">
    <source>
        <dbReference type="EMBL" id="RDX65673.1"/>
    </source>
</evidence>
<dbReference type="InterPro" id="IPR043128">
    <property type="entry name" value="Rev_trsase/Diguanyl_cyclase"/>
</dbReference>
<dbReference type="Proteomes" id="UP000257109">
    <property type="component" value="Unassembled WGS sequence"/>
</dbReference>
<protein>
    <submittedName>
        <fullName evidence="2">Retrovirus-related Pol polyprotein from transposon 17.6</fullName>
    </submittedName>
</protein>
<dbReference type="PANTHER" id="PTHR35046:SF21">
    <property type="entry name" value="RETROTRANSPOSON GAG DOMAIN-CONTAINING PROTEIN-RELATED"/>
    <property type="match status" value="1"/>
</dbReference>
<reference evidence="2" key="1">
    <citation type="submission" date="2018-05" db="EMBL/GenBank/DDBJ databases">
        <title>Draft genome of Mucuna pruriens seed.</title>
        <authorList>
            <person name="Nnadi N.E."/>
            <person name="Vos R."/>
            <person name="Hasami M.H."/>
            <person name="Devisetty U.K."/>
            <person name="Aguiy J.C."/>
        </authorList>
    </citation>
    <scope>NUCLEOTIDE SEQUENCE [LARGE SCALE GENOMIC DNA]</scope>
    <source>
        <strain evidence="2">JCA_2017</strain>
    </source>
</reference>
<name>A0A371EHY5_MUCPR</name>
<feature type="domain" description="Reverse transcriptase/retrotransposon-derived protein RNase H-like" evidence="1">
    <location>
        <begin position="65"/>
        <end position="148"/>
    </location>
</feature>
<accession>A0A371EHY5</accession>
<dbReference type="PANTHER" id="PTHR35046">
    <property type="entry name" value="ZINC KNUCKLE (CCHC-TYPE) FAMILY PROTEIN"/>
    <property type="match status" value="1"/>
</dbReference>
<proteinExistence type="predicted"/>
<evidence type="ECO:0000313" key="3">
    <source>
        <dbReference type="Proteomes" id="UP000257109"/>
    </source>
</evidence>
<keyword evidence="3" id="KW-1185">Reference proteome</keyword>
<dbReference type="InterPro" id="IPR043502">
    <property type="entry name" value="DNA/RNA_pol_sf"/>
</dbReference>
<dbReference type="OrthoDB" id="1933708at2759"/>
<organism evidence="2 3">
    <name type="scientific">Mucuna pruriens</name>
    <name type="common">Velvet bean</name>
    <name type="synonym">Dolichos pruriens</name>
    <dbReference type="NCBI Taxonomy" id="157652"/>
    <lineage>
        <taxon>Eukaryota</taxon>
        <taxon>Viridiplantae</taxon>
        <taxon>Streptophyta</taxon>
        <taxon>Embryophyta</taxon>
        <taxon>Tracheophyta</taxon>
        <taxon>Spermatophyta</taxon>
        <taxon>Magnoliopsida</taxon>
        <taxon>eudicotyledons</taxon>
        <taxon>Gunneridae</taxon>
        <taxon>Pentapetalae</taxon>
        <taxon>rosids</taxon>
        <taxon>fabids</taxon>
        <taxon>Fabales</taxon>
        <taxon>Fabaceae</taxon>
        <taxon>Papilionoideae</taxon>
        <taxon>50 kb inversion clade</taxon>
        <taxon>NPAAA clade</taxon>
        <taxon>indigoferoid/millettioid clade</taxon>
        <taxon>Phaseoleae</taxon>
        <taxon>Mucuna</taxon>
    </lineage>
</organism>
<gene>
    <name evidence="2" type="primary">pol</name>
    <name evidence="2" type="ORF">CR513_55658</name>
</gene>
<comment type="caution">
    <text evidence="2">The sequence shown here is derived from an EMBL/GenBank/DDBJ whole genome shotgun (WGS) entry which is preliminary data.</text>
</comment>
<feature type="non-terminal residue" evidence="2">
    <location>
        <position position="1"/>
    </location>
</feature>
<dbReference type="AlphaFoldDB" id="A0A371EHY5"/>
<dbReference type="EMBL" id="QJKJ01013785">
    <property type="protein sequence ID" value="RDX65673.1"/>
    <property type="molecule type" value="Genomic_DNA"/>
</dbReference>
<evidence type="ECO:0000259" key="1">
    <source>
        <dbReference type="Pfam" id="PF17919"/>
    </source>
</evidence>
<dbReference type="Pfam" id="PF17919">
    <property type="entry name" value="RT_RNaseH_2"/>
    <property type="match status" value="1"/>
</dbReference>
<dbReference type="InterPro" id="IPR041577">
    <property type="entry name" value="RT_RNaseH_2"/>
</dbReference>
<dbReference type="SUPFAM" id="SSF56672">
    <property type="entry name" value="DNA/RNA polymerases"/>
    <property type="match status" value="1"/>
</dbReference>
<sequence length="202" mass="24003">MAQHFHEVYEPYSKEPYKEMHVRSHGVKVDEEKVKIIQSWPTPKFVSDVKSFHGLASFYRWFKLEENQERAFQDLKDRLTYALILTLPNFAKSFELKCDASNVGVEHILVKKLKGFQLYYSTYNKELYALVMALQVWKHNLLSKEFVIHSDYKFYKYLRGQNKLNKSHCKWVEFLEQFPYVIKYKQGEINVVANALSGDILC</sequence>
<dbReference type="STRING" id="157652.A0A371EHY5"/>